<keyword evidence="7 12" id="KW-0653">Protein transport</keyword>
<protein>
    <recommendedName>
        <fullName evidence="12">Mitochondrial import inner membrane translocase subunit</fullName>
    </recommendedName>
</protein>
<comment type="domain">
    <text evidence="12">The twin CX3C motif contains 4 conserved Cys residues that form 2 disulfide bonds in the mitochondrial intermembrane space.</text>
</comment>
<proteinExistence type="inferred from homology"/>
<dbReference type="AlphaFoldDB" id="A0A4Y7QCP2"/>
<comment type="similarity">
    <text evidence="2 12">Belongs to the small Tim family.</text>
</comment>
<keyword evidence="9 12" id="KW-0496">Mitochondrion</keyword>
<dbReference type="Pfam" id="PF02953">
    <property type="entry name" value="zf-Tim10_DDP"/>
    <property type="match status" value="1"/>
</dbReference>
<dbReference type="Proteomes" id="UP000294933">
    <property type="component" value="Unassembled WGS sequence"/>
</dbReference>
<dbReference type="GO" id="GO:0045039">
    <property type="term" value="P:protein insertion into mitochondrial inner membrane"/>
    <property type="evidence" value="ECO:0007669"/>
    <property type="project" value="UniProtKB-ARBA"/>
</dbReference>
<dbReference type="GO" id="GO:0005743">
    <property type="term" value="C:mitochondrial inner membrane"/>
    <property type="evidence" value="ECO:0007669"/>
    <property type="project" value="UniProtKB-SubCell"/>
</dbReference>
<evidence type="ECO:0000256" key="2">
    <source>
        <dbReference type="ARBA" id="ARBA00006720"/>
    </source>
</evidence>
<evidence type="ECO:0000256" key="8">
    <source>
        <dbReference type="ARBA" id="ARBA00023010"/>
    </source>
</evidence>
<evidence type="ECO:0000256" key="11">
    <source>
        <dbReference type="ARBA" id="ARBA00023186"/>
    </source>
</evidence>
<sequence length="99" mass="11134">MSDFLKNPLSSGSSADATARKEALMNQVRSELALTNAQELINKMNEKCFLKCVTKPSTSLSSSEETCLTRCMERYMQAFDIISKSYTARLSRESLEPRL</sequence>
<organism evidence="14 15">
    <name type="scientific">Rickenella mellea</name>
    <dbReference type="NCBI Taxonomy" id="50990"/>
    <lineage>
        <taxon>Eukaryota</taxon>
        <taxon>Fungi</taxon>
        <taxon>Dikarya</taxon>
        <taxon>Basidiomycota</taxon>
        <taxon>Agaricomycotina</taxon>
        <taxon>Agaricomycetes</taxon>
        <taxon>Hymenochaetales</taxon>
        <taxon>Rickenellaceae</taxon>
        <taxon>Rickenella</taxon>
    </lineage>
</organism>
<evidence type="ECO:0000259" key="13">
    <source>
        <dbReference type="Pfam" id="PF02953"/>
    </source>
</evidence>
<dbReference type="GO" id="GO:0015031">
    <property type="term" value="P:protein transport"/>
    <property type="evidence" value="ECO:0007669"/>
    <property type="project" value="UniProtKB-KW"/>
</dbReference>
<evidence type="ECO:0000256" key="10">
    <source>
        <dbReference type="ARBA" id="ARBA00023157"/>
    </source>
</evidence>
<evidence type="ECO:0000256" key="1">
    <source>
        <dbReference type="ARBA" id="ARBA00004137"/>
    </source>
</evidence>
<keyword evidence="4" id="KW-0479">Metal-binding</keyword>
<keyword evidence="15" id="KW-1185">Reference proteome</keyword>
<evidence type="ECO:0000256" key="7">
    <source>
        <dbReference type="ARBA" id="ARBA00022927"/>
    </source>
</evidence>
<dbReference type="InterPro" id="IPR004217">
    <property type="entry name" value="Tim10-like"/>
</dbReference>
<keyword evidence="6" id="KW-0862">Zinc</keyword>
<gene>
    <name evidence="14" type="ORF">BD410DRAFT_784446</name>
</gene>
<keyword evidence="5 12" id="KW-0999">Mitochondrion inner membrane</keyword>
<dbReference type="STRING" id="50990.A0A4Y7QCP2"/>
<evidence type="ECO:0000256" key="6">
    <source>
        <dbReference type="ARBA" id="ARBA00022833"/>
    </source>
</evidence>
<evidence type="ECO:0000313" key="14">
    <source>
        <dbReference type="EMBL" id="TDL25457.1"/>
    </source>
</evidence>
<evidence type="ECO:0000256" key="9">
    <source>
        <dbReference type="ARBA" id="ARBA00023128"/>
    </source>
</evidence>
<keyword evidence="5 12" id="KW-0472">Membrane</keyword>
<keyword evidence="11 12" id="KW-0143">Chaperone</keyword>
<dbReference type="OrthoDB" id="7813104at2759"/>
<feature type="domain" description="Tim10-like" evidence="13">
    <location>
        <begin position="27"/>
        <end position="87"/>
    </location>
</feature>
<keyword evidence="3 12" id="KW-0813">Transport</keyword>
<evidence type="ECO:0000313" key="15">
    <source>
        <dbReference type="Proteomes" id="UP000294933"/>
    </source>
</evidence>
<dbReference type="SUPFAM" id="SSF144122">
    <property type="entry name" value="Tim10-like"/>
    <property type="match status" value="1"/>
</dbReference>
<evidence type="ECO:0000256" key="5">
    <source>
        <dbReference type="ARBA" id="ARBA00022792"/>
    </source>
</evidence>
<accession>A0A4Y7QCP2</accession>
<evidence type="ECO:0000256" key="3">
    <source>
        <dbReference type="ARBA" id="ARBA00022448"/>
    </source>
</evidence>
<comment type="function">
    <text evidence="12">Mitochondrial intermembrane chaperone that participates in the import and insertion of some multi-pass transmembrane proteins into the mitochondrial inner membrane. Also required for the transfer of beta-barrel precursors from the TOM complex to the sorting and assembly machinery (SAM complex) of the outer membrane. Acts as a chaperone-like protein that protects the hydrophobic precursors from aggregation and guide them through the mitochondrial intermembrane space.</text>
</comment>
<reference evidence="14 15" key="1">
    <citation type="submission" date="2018-06" db="EMBL/GenBank/DDBJ databases">
        <title>A transcriptomic atlas of mushroom development highlights an independent origin of complex multicellularity.</title>
        <authorList>
            <consortium name="DOE Joint Genome Institute"/>
            <person name="Krizsan K."/>
            <person name="Almasi E."/>
            <person name="Merenyi Z."/>
            <person name="Sahu N."/>
            <person name="Viragh M."/>
            <person name="Koszo T."/>
            <person name="Mondo S."/>
            <person name="Kiss B."/>
            <person name="Balint B."/>
            <person name="Kues U."/>
            <person name="Barry K."/>
            <person name="Hegedus J.C."/>
            <person name="Henrissat B."/>
            <person name="Johnson J."/>
            <person name="Lipzen A."/>
            <person name="Ohm R."/>
            <person name="Nagy I."/>
            <person name="Pangilinan J."/>
            <person name="Yan J."/>
            <person name="Xiong Y."/>
            <person name="Grigoriev I.V."/>
            <person name="Hibbett D.S."/>
            <person name="Nagy L.G."/>
        </authorList>
    </citation>
    <scope>NUCLEOTIDE SEQUENCE [LARGE SCALE GENOMIC DNA]</scope>
    <source>
        <strain evidence="14 15">SZMC22713</strain>
    </source>
</reference>
<dbReference type="Gene3D" id="1.10.287.810">
    <property type="entry name" value="Mitochondrial import inner membrane translocase subunit tim13 like domains"/>
    <property type="match status" value="1"/>
</dbReference>
<evidence type="ECO:0000256" key="4">
    <source>
        <dbReference type="ARBA" id="ARBA00022723"/>
    </source>
</evidence>
<dbReference type="EMBL" id="ML170163">
    <property type="protein sequence ID" value="TDL25457.1"/>
    <property type="molecule type" value="Genomic_DNA"/>
</dbReference>
<dbReference type="InterPro" id="IPR035427">
    <property type="entry name" value="Tim10-like_dom_sf"/>
</dbReference>
<dbReference type="VEuPathDB" id="FungiDB:BD410DRAFT_784446"/>
<keyword evidence="8 12" id="KW-0811">Translocation</keyword>
<keyword evidence="10 12" id="KW-1015">Disulfide bond</keyword>
<name>A0A4Y7QCP2_9AGAM</name>
<comment type="subunit">
    <text evidence="12">Heterohexamer.</text>
</comment>
<dbReference type="GO" id="GO:0046872">
    <property type="term" value="F:metal ion binding"/>
    <property type="evidence" value="ECO:0007669"/>
    <property type="project" value="UniProtKB-KW"/>
</dbReference>
<evidence type="ECO:0000256" key="12">
    <source>
        <dbReference type="RuleBase" id="RU367043"/>
    </source>
</evidence>
<dbReference type="FunFam" id="1.10.287.810:FF:000001">
    <property type="entry name" value="mitochondrial import inner membrane translocase subunit TIM13"/>
    <property type="match status" value="1"/>
</dbReference>
<comment type="subcellular location">
    <subcellularLocation>
        <location evidence="1 12">Mitochondrion inner membrane</location>
        <topology evidence="1 12">Peripheral membrane protein</topology>
        <orientation evidence="1 12">Intermembrane side</orientation>
    </subcellularLocation>
</comment>
<dbReference type="GO" id="GO:0042719">
    <property type="term" value="C:mitochondrial intermembrane space chaperone complex"/>
    <property type="evidence" value="ECO:0007669"/>
    <property type="project" value="UniProtKB-ARBA"/>
</dbReference>